<evidence type="ECO:0000313" key="2">
    <source>
        <dbReference type="EMBL" id="ELR14748.1"/>
    </source>
</evidence>
<accession>L8GQ23</accession>
<proteinExistence type="predicted"/>
<evidence type="ECO:0000313" key="3">
    <source>
        <dbReference type="Proteomes" id="UP000011083"/>
    </source>
</evidence>
<keyword evidence="1" id="KW-0732">Signal</keyword>
<dbReference type="GeneID" id="14915382"/>
<keyword evidence="3" id="KW-1185">Reference proteome</keyword>
<name>L8GQ23_ACACF</name>
<organism evidence="2 3">
    <name type="scientific">Acanthamoeba castellanii (strain ATCC 30010 / Neff)</name>
    <dbReference type="NCBI Taxonomy" id="1257118"/>
    <lineage>
        <taxon>Eukaryota</taxon>
        <taxon>Amoebozoa</taxon>
        <taxon>Discosea</taxon>
        <taxon>Longamoebia</taxon>
        <taxon>Centramoebida</taxon>
        <taxon>Acanthamoebidae</taxon>
        <taxon>Acanthamoeba</taxon>
    </lineage>
</organism>
<dbReference type="KEGG" id="acan:ACA1_390950"/>
<dbReference type="Proteomes" id="UP000011083">
    <property type="component" value="Unassembled WGS sequence"/>
</dbReference>
<gene>
    <name evidence="2" type="ORF">ACA1_390950</name>
</gene>
<sequence>MGVFLLLLGATVVGGLHFLHTTTPPPGEFNAAALGSPLRQDLDQQLQQREHRFNWTGVPDCVRHHLRRFTVSQLLLEAAIDPPVARPPATPEGWTRSDLGYGTNRMFLVSYDKFKHRQQLLVDQLRPYEVESSGLLTLWEAPYLDVALIGSDAELIRCFWPKRAPQPPKAYVKFKNGSYPADFSISKREISLSLKHMTAYYYSLVFDLLPVSVIEDDAIVNATHAHVWPAAFRSAPKDWALILAGWCLARSVPPEYGDYLAGRRGRKQPPLCSYGYMISAIGVMGMFRAVGSGVIRAIDLQYEYVCRHQGVGCYYMDPRPIGHQVAHDEPDALGHHRNKYDKR</sequence>
<dbReference type="RefSeq" id="XP_004336761.1">
    <property type="nucleotide sequence ID" value="XM_004336713.1"/>
</dbReference>
<dbReference type="EMBL" id="KB008044">
    <property type="protein sequence ID" value="ELR14748.1"/>
    <property type="molecule type" value="Genomic_DNA"/>
</dbReference>
<reference evidence="2 3" key="1">
    <citation type="journal article" date="2013" name="Genome Biol.">
        <title>Genome of Acanthamoeba castellanii highlights extensive lateral gene transfer and early evolution of tyrosine kinase signaling.</title>
        <authorList>
            <person name="Clarke M."/>
            <person name="Lohan A.J."/>
            <person name="Liu B."/>
            <person name="Lagkouvardos I."/>
            <person name="Roy S."/>
            <person name="Zafar N."/>
            <person name="Bertelli C."/>
            <person name="Schilde C."/>
            <person name="Kianianmomeni A."/>
            <person name="Burglin T.R."/>
            <person name="Frech C."/>
            <person name="Turcotte B."/>
            <person name="Kopec K.O."/>
            <person name="Synnott J.M."/>
            <person name="Choo C."/>
            <person name="Paponov I."/>
            <person name="Finkler A."/>
            <person name="Soon Heng Tan C."/>
            <person name="Hutchins A.P."/>
            <person name="Weinmeier T."/>
            <person name="Rattei T."/>
            <person name="Chu J.S."/>
            <person name="Gimenez G."/>
            <person name="Irimia M."/>
            <person name="Rigden D.J."/>
            <person name="Fitzpatrick D.A."/>
            <person name="Lorenzo-Morales J."/>
            <person name="Bateman A."/>
            <person name="Chiu C.H."/>
            <person name="Tang P."/>
            <person name="Hegemann P."/>
            <person name="Fromm H."/>
            <person name="Raoult D."/>
            <person name="Greub G."/>
            <person name="Miranda-Saavedra D."/>
            <person name="Chen N."/>
            <person name="Nash P."/>
            <person name="Ginger M.L."/>
            <person name="Horn M."/>
            <person name="Schaap P."/>
            <person name="Caler L."/>
            <person name="Loftus B."/>
        </authorList>
    </citation>
    <scope>NUCLEOTIDE SEQUENCE [LARGE SCALE GENOMIC DNA]</scope>
    <source>
        <strain evidence="2 3">Neff</strain>
    </source>
</reference>
<evidence type="ECO:0000256" key="1">
    <source>
        <dbReference type="SAM" id="SignalP"/>
    </source>
</evidence>
<feature type="chain" id="PRO_5013175419" evidence="1">
    <location>
        <begin position="16"/>
        <end position="343"/>
    </location>
</feature>
<feature type="signal peptide" evidence="1">
    <location>
        <begin position="1"/>
        <end position="15"/>
    </location>
</feature>
<dbReference type="AlphaFoldDB" id="L8GQ23"/>
<protein>
    <submittedName>
        <fullName evidence="2">Uncharacterized protein</fullName>
    </submittedName>
</protein>
<dbReference type="VEuPathDB" id="AmoebaDB:ACA1_390950"/>